<dbReference type="GO" id="GO:0019899">
    <property type="term" value="F:enzyme binding"/>
    <property type="evidence" value="ECO:0007669"/>
    <property type="project" value="UniProtKB-ARBA"/>
</dbReference>
<feature type="region of interest" description="Disordered" evidence="10">
    <location>
        <begin position="2042"/>
        <end position="2065"/>
    </location>
</feature>
<feature type="region of interest" description="Disordered" evidence="10">
    <location>
        <begin position="605"/>
        <end position="624"/>
    </location>
</feature>
<dbReference type="InterPro" id="IPR021109">
    <property type="entry name" value="Peptidase_aspartic_dom_sf"/>
</dbReference>
<protein>
    <recommendedName>
        <fullName evidence="1">RNA-directed DNA polymerase</fullName>
        <ecNumber evidence="1">2.7.7.49</ecNumber>
    </recommendedName>
</protein>
<dbReference type="Pfam" id="PF03732">
    <property type="entry name" value="Retrotrans_gag"/>
    <property type="match status" value="1"/>
</dbReference>
<dbReference type="SMART" id="SM00343">
    <property type="entry name" value="ZnF_C2HC"/>
    <property type="match status" value="1"/>
</dbReference>
<dbReference type="PANTHER" id="PTHR37984:SF5">
    <property type="entry name" value="PROTEIN NYNRIN-LIKE"/>
    <property type="match status" value="1"/>
</dbReference>
<gene>
    <name evidence="13" type="primary">pol</name>
    <name evidence="13" type="ORF">T07_10771</name>
</gene>
<feature type="region of interest" description="Disordered" evidence="10">
    <location>
        <begin position="703"/>
        <end position="735"/>
    </location>
</feature>
<dbReference type="InterPro" id="IPR041373">
    <property type="entry name" value="RT_RNaseH"/>
</dbReference>
<feature type="non-terminal residue" evidence="13">
    <location>
        <position position="2191"/>
    </location>
</feature>
<dbReference type="Pfam" id="PF00078">
    <property type="entry name" value="RVT_1"/>
    <property type="match status" value="1"/>
</dbReference>
<keyword evidence="9" id="KW-0863">Zinc-finger</keyword>
<keyword evidence="14" id="KW-1185">Reference proteome</keyword>
<evidence type="ECO:0000256" key="7">
    <source>
        <dbReference type="ARBA" id="ARBA00022801"/>
    </source>
</evidence>
<dbReference type="STRING" id="6336.A0A0V0RX31"/>
<feature type="region of interest" description="Disordered" evidence="10">
    <location>
        <begin position="456"/>
        <end position="576"/>
    </location>
</feature>
<evidence type="ECO:0000256" key="8">
    <source>
        <dbReference type="ARBA" id="ARBA00022918"/>
    </source>
</evidence>
<dbReference type="CDD" id="cd09274">
    <property type="entry name" value="RNase_HI_RT_Ty3"/>
    <property type="match status" value="1"/>
</dbReference>
<keyword evidence="6" id="KW-0255">Endonuclease</keyword>
<keyword evidence="9" id="KW-0479">Metal-binding</keyword>
<keyword evidence="5" id="KW-0540">Nuclease</keyword>
<sequence>MLFTQEAYCLLTHVYPCPHMGSTWAPVPSCPSPRSTWLESFLFFLGSCLAHTAPMGLKYGSDVRDVTREVCFSSVVSCRSLVIVFGVDLIVPLISQTTDLQCSERNVTDPVGVTPPAPMVPNGRGRRLAQKNLHHTVHSHLPDERTSGKLYLNIAGVQNPPTVLYIGPPSRSRQASPNGYFVVALVNWIYGSPNKARLDRLLTELEELNIDVVDDNLLGGQLELTETLFRETDALQAGWEQDLELRERNAATEDWAKSRRLFLEARARAQGRLGPKQENGPSRGDGCNSGNFRQTAAPVRIGKLPELTLPQFDGEVLEFPTFWAQFEASVHANAELDDATKFAYLLSNRTGQALGAIAGIPVTAANYPEAATECREMTRQGIQTLVDEIIKQLRCLAVMREDPHAGELPLSEALTPGLKEKFSHKLQRAWDLKVGSGPESEDNLEKFLEFAQLQADRCPRHTSSAPKRPANERGAKRPGRIQRAPREKGRPRRDRLPAIFGRRILGPNEHVQRKGRLLQVPEDRPSGEKMPNGAPVRSGRMCQPHHQLLHPPVRRKPSRPPGSDQPHQSLLAARSTPGGCLQTVRARAFGPDGNHVVVNCLLTRGRKSPSSGRTSPRFSGSRDPTSVVVLRPWAVDCWNLGPEASTLVQALAIPRVCGKVQSVPVGPSDDRTRDGTAAWSTAIDRCLDQHRLLLRICDWSNQKNDQRNRGGGNPPRIARLREDKPSTFLKSPDPLDRRRRYRRGWDRREEDRLDDGRYSVSLPWVPGGPDLPNNYLQARRRLLALERLLGAHADDRVRYASVMKQYLDEGWAEPAPATSPPRRTCYLPHHAVYQGAGDERKCRVVFDGAAQYNGTTLNSHLEAGSNLQIDLWRAILSFRRLCVGLQANIEKMYLQIRVRPEDRDACRFLWWDDEQKIRKYRRFTRVRSASGCSTPADFDTISYYRQLSAVSKYVAENILLVSSPSSEWGWTWWCQYRAAAPGGSLQWGPVRELTPPGYWGAYYCPPPAFRPEMDPVGWLKRLENFLCLSRVPPSDHGMAARYLLSDSVLRELYPAEQTSEESFEEFKKRLLDAYGPEESLEMLADRFDALRQREGQSIQQFAQEVAELGRKAGASERDLVRRFSGGVTSKEVYRAIRMQEPPTLAEARKLATKVLQVEDGYQEKQQPRAGEAKTEKSEMAEKMDAVIREVSNLAKRVEQLERAAPRPPRTASGCFHCGSLDHLRRDCPQLRTRTRPAHAPKNGHGDRRLLAMTELQAGHAPSVAGKLNGLEIPLLLDSGAVVSVVPLSTWHKSTGGEPLKAAGGSILLGDGRRVRLCGQGTLPLQLGSWRGRLHVAIVESLVVPGILGTNFLDQYVKLIDWQAGEMTMTDGSSVRIVHEPSHATRPGIGCTWITASPREVSREETVGERPGNNSGELGACERALVDRAECSAQNRRALRSLIRRYGKAISCGEGDLGRTSLVQHRIETGGAQPVKLPPRRLPQAQRETVDRLIREMLHAGVIEPASGPWSSPVVLVRKKDGSPRFCVDYRRLNAVTRVDAQPIPRIDDTLDALAGAKWFSTLDLASGYWQVEVAEEDREKTAFSTPLGLFQFRVMPFGLCNAPATFQRLMEKALRGLTWKTCLVYLDDIIVFGKTEEEHLERLEGVLSRLQSVGLKIKPEKCQLMRQSVHYLGHIVTQQGIGTDPEKTAAVQKWPTPRCVRETVRQEFCRRGESSACTDQERGKVALGAEGGGGVYPPEKGAGQPPILGHPDFDRTFLLDVDASEDAIGAVLSQQGGQDPPSVIAYASRSLSRAERGYCATRREMLALVWATQHFRPYLYGRRFIARTDHNSLRWLRNFREPEGQVARWLERLAEFDFEVVHRAGRKHQNADALSRRVCKQCGLEGSPAEVPVGAVKLDAANPIQQWQESDKELQQVREWSTQRTWPRAAPEGDHMPEVGDAGYGRDTAAAGHTEAEDPGDPGRRPQRAVGGPLGSGEDASKAASAILLAPATGRRRGLVPGVRDVCSTSGPDEEAPGTHATPAGRVPIPTVVATIRERMMATRRRERGSEDESVKSNSGGRTGADLEADRAAAHGGSLQMVCFYCSKWQEQFPLHDTEAVAVATALVNGILLPVQGTRDAAVRRGPQHRARGANRVKGLECPSRPGAPHAPAQPPPYHRCHTMPDDIQEGAVATVGLTYGLPQYHFCTLR</sequence>
<dbReference type="Pfam" id="PF17917">
    <property type="entry name" value="RT_RNaseH"/>
    <property type="match status" value="1"/>
</dbReference>
<evidence type="ECO:0000256" key="3">
    <source>
        <dbReference type="ARBA" id="ARBA00022679"/>
    </source>
</evidence>
<proteinExistence type="predicted"/>
<dbReference type="InterPro" id="IPR005312">
    <property type="entry name" value="DUF1759"/>
</dbReference>
<evidence type="ECO:0000256" key="5">
    <source>
        <dbReference type="ARBA" id="ARBA00022722"/>
    </source>
</evidence>
<dbReference type="Gene3D" id="3.30.70.270">
    <property type="match status" value="1"/>
</dbReference>
<accession>A0A0V0RX31</accession>
<dbReference type="OrthoDB" id="9950135at2759"/>
<dbReference type="Gene3D" id="2.40.70.10">
    <property type="entry name" value="Acid Proteases"/>
    <property type="match status" value="1"/>
</dbReference>
<dbReference type="Pfam" id="PF00098">
    <property type="entry name" value="zf-CCHC"/>
    <property type="match status" value="1"/>
</dbReference>
<feature type="compositionally biased region" description="Polar residues" evidence="10">
    <location>
        <begin position="608"/>
        <end position="624"/>
    </location>
</feature>
<dbReference type="FunFam" id="3.10.20.370:FF:000001">
    <property type="entry name" value="Retrovirus-related Pol polyprotein from transposon 17.6-like protein"/>
    <property type="match status" value="1"/>
</dbReference>
<keyword evidence="9" id="KW-0862">Zinc</keyword>
<evidence type="ECO:0000256" key="4">
    <source>
        <dbReference type="ARBA" id="ARBA00022695"/>
    </source>
</evidence>
<dbReference type="InterPro" id="IPR043128">
    <property type="entry name" value="Rev_trsase/Diguanyl_cyclase"/>
</dbReference>
<comment type="caution">
    <text evidence="13">The sequence shown here is derived from an EMBL/GenBank/DDBJ whole genome shotgun (WGS) entry which is preliminary data.</text>
</comment>
<feature type="domain" description="CCHC-type" evidence="11">
    <location>
        <begin position="1214"/>
        <end position="1229"/>
    </location>
</feature>
<evidence type="ECO:0000256" key="10">
    <source>
        <dbReference type="SAM" id="MobiDB-lite"/>
    </source>
</evidence>
<dbReference type="EMBL" id="JYDL01000068">
    <property type="protein sequence ID" value="KRX18805.1"/>
    <property type="molecule type" value="Genomic_DNA"/>
</dbReference>
<keyword evidence="2" id="KW-0645">Protease</keyword>
<evidence type="ECO:0000259" key="11">
    <source>
        <dbReference type="PROSITE" id="PS50158"/>
    </source>
</evidence>
<evidence type="ECO:0000313" key="13">
    <source>
        <dbReference type="EMBL" id="KRX18805.1"/>
    </source>
</evidence>
<dbReference type="FunFam" id="3.10.10.10:FF:000007">
    <property type="entry name" value="Retrovirus-related Pol polyprotein from transposon 17.6-like Protein"/>
    <property type="match status" value="1"/>
</dbReference>
<feature type="region of interest" description="Disordered" evidence="10">
    <location>
        <begin position="1161"/>
        <end position="1180"/>
    </location>
</feature>
<dbReference type="InterPro" id="IPR050951">
    <property type="entry name" value="Retrovirus_Pol_polyprotein"/>
</dbReference>
<dbReference type="GO" id="GO:0006508">
    <property type="term" value="P:proteolysis"/>
    <property type="evidence" value="ECO:0007669"/>
    <property type="project" value="UniProtKB-KW"/>
</dbReference>
<evidence type="ECO:0000256" key="6">
    <source>
        <dbReference type="ARBA" id="ARBA00022759"/>
    </source>
</evidence>
<dbReference type="PROSITE" id="PS50878">
    <property type="entry name" value="RT_POL"/>
    <property type="match status" value="1"/>
</dbReference>
<keyword evidence="7" id="KW-0378">Hydrolase</keyword>
<dbReference type="CDD" id="cd00303">
    <property type="entry name" value="retropepsin_like"/>
    <property type="match status" value="1"/>
</dbReference>
<dbReference type="Proteomes" id="UP000054630">
    <property type="component" value="Unassembled WGS sequence"/>
</dbReference>
<dbReference type="SUPFAM" id="SSF56672">
    <property type="entry name" value="DNA/RNA polymerases"/>
    <property type="match status" value="1"/>
</dbReference>
<reference evidence="13 14" key="1">
    <citation type="submission" date="2015-01" db="EMBL/GenBank/DDBJ databases">
        <title>Evolution of Trichinella species and genotypes.</title>
        <authorList>
            <person name="Korhonen P.K."/>
            <person name="Edoardo P."/>
            <person name="Giuseppe L.R."/>
            <person name="Gasser R.B."/>
        </authorList>
    </citation>
    <scope>NUCLEOTIDE SEQUENCE [LARGE SCALE GENOMIC DNA]</scope>
    <source>
        <strain evidence="13">ISS37</strain>
    </source>
</reference>
<evidence type="ECO:0000259" key="12">
    <source>
        <dbReference type="PROSITE" id="PS50878"/>
    </source>
</evidence>
<evidence type="ECO:0000256" key="9">
    <source>
        <dbReference type="PROSITE-ProRule" id="PRU00047"/>
    </source>
</evidence>
<feature type="region of interest" description="Disordered" evidence="10">
    <location>
        <begin position="272"/>
        <end position="291"/>
    </location>
</feature>
<dbReference type="InterPro" id="IPR043502">
    <property type="entry name" value="DNA/RNA_pol_sf"/>
</dbReference>
<dbReference type="PANTHER" id="PTHR37984">
    <property type="entry name" value="PROTEIN CBG26694"/>
    <property type="match status" value="1"/>
</dbReference>
<dbReference type="PROSITE" id="PS50158">
    <property type="entry name" value="ZF_CCHC"/>
    <property type="match status" value="1"/>
</dbReference>
<dbReference type="GO" id="GO:0004519">
    <property type="term" value="F:endonuclease activity"/>
    <property type="evidence" value="ECO:0007669"/>
    <property type="project" value="UniProtKB-KW"/>
</dbReference>
<dbReference type="EC" id="2.7.7.49" evidence="1"/>
<dbReference type="GO" id="GO:0008233">
    <property type="term" value="F:peptidase activity"/>
    <property type="evidence" value="ECO:0007669"/>
    <property type="project" value="UniProtKB-KW"/>
</dbReference>
<feature type="region of interest" description="Disordered" evidence="10">
    <location>
        <begin position="2138"/>
        <end position="2158"/>
    </location>
</feature>
<keyword evidence="8" id="KW-0695">RNA-directed DNA polymerase</keyword>
<feature type="domain" description="Reverse transcriptase" evidence="12">
    <location>
        <begin position="1497"/>
        <end position="1676"/>
    </location>
</feature>
<dbReference type="GO" id="GO:0003964">
    <property type="term" value="F:RNA-directed DNA polymerase activity"/>
    <property type="evidence" value="ECO:0007669"/>
    <property type="project" value="UniProtKB-KW"/>
</dbReference>
<dbReference type="SUPFAM" id="SSF50630">
    <property type="entry name" value="Acid proteases"/>
    <property type="match status" value="1"/>
</dbReference>
<dbReference type="InterPro" id="IPR005162">
    <property type="entry name" value="Retrotrans_gag_dom"/>
</dbReference>
<keyword evidence="4" id="KW-0548">Nucleotidyltransferase</keyword>
<dbReference type="Gene3D" id="3.10.10.10">
    <property type="entry name" value="HIV Type 1 Reverse Transcriptase, subunit A, domain 1"/>
    <property type="match status" value="1"/>
</dbReference>
<evidence type="ECO:0000256" key="1">
    <source>
        <dbReference type="ARBA" id="ARBA00012493"/>
    </source>
</evidence>
<dbReference type="InterPro" id="IPR036875">
    <property type="entry name" value="Znf_CCHC_sf"/>
</dbReference>
<feature type="region of interest" description="Disordered" evidence="10">
    <location>
        <begin position="1918"/>
        <end position="1981"/>
    </location>
</feature>
<dbReference type="SUPFAM" id="SSF57756">
    <property type="entry name" value="Retrovirus zinc finger-like domains"/>
    <property type="match status" value="1"/>
</dbReference>
<dbReference type="Gene3D" id="3.10.20.370">
    <property type="match status" value="1"/>
</dbReference>
<dbReference type="GO" id="GO:0003676">
    <property type="term" value="F:nucleic acid binding"/>
    <property type="evidence" value="ECO:0007669"/>
    <property type="project" value="InterPro"/>
</dbReference>
<name>A0A0V0RX31_9BILA</name>
<dbReference type="GO" id="GO:0008270">
    <property type="term" value="F:zinc ion binding"/>
    <property type="evidence" value="ECO:0007669"/>
    <property type="project" value="UniProtKB-KW"/>
</dbReference>
<keyword evidence="3" id="KW-0808">Transferase</keyword>
<organism evidence="13 14">
    <name type="scientific">Trichinella nelsoni</name>
    <dbReference type="NCBI Taxonomy" id="6336"/>
    <lineage>
        <taxon>Eukaryota</taxon>
        <taxon>Metazoa</taxon>
        <taxon>Ecdysozoa</taxon>
        <taxon>Nematoda</taxon>
        <taxon>Enoplea</taxon>
        <taxon>Dorylaimia</taxon>
        <taxon>Trichinellida</taxon>
        <taxon>Trichinellidae</taxon>
        <taxon>Trichinella</taxon>
    </lineage>
</organism>
<evidence type="ECO:0000313" key="14">
    <source>
        <dbReference type="Proteomes" id="UP000054630"/>
    </source>
</evidence>
<evidence type="ECO:0000256" key="2">
    <source>
        <dbReference type="ARBA" id="ARBA00022670"/>
    </source>
</evidence>
<dbReference type="InterPro" id="IPR000477">
    <property type="entry name" value="RT_dom"/>
</dbReference>
<dbReference type="CDD" id="cd01647">
    <property type="entry name" value="RT_LTR"/>
    <property type="match status" value="1"/>
</dbReference>
<dbReference type="InterPro" id="IPR001878">
    <property type="entry name" value="Znf_CCHC"/>
</dbReference>
<feature type="region of interest" description="Disordered" evidence="10">
    <location>
        <begin position="2006"/>
        <end position="2026"/>
    </location>
</feature>
<dbReference type="Pfam" id="PF03564">
    <property type="entry name" value="DUF1759"/>
    <property type="match status" value="1"/>
</dbReference>